<gene>
    <name evidence="2" type="ORF">PVE_R1G1728</name>
</gene>
<dbReference type="AlphaFoldDB" id="A0A1D3JU79"/>
<dbReference type="NCBIfam" id="TIGR03585">
    <property type="entry name" value="PseH"/>
    <property type="match status" value="1"/>
</dbReference>
<sequence length="181" mass="21373">MLGLLREICTNDLEMILAWRNAPSVRANMYTRHEISLQEHFAWWQRLQLRDDQRYFIYEYNGKPTGVVGFNEIDLINSISSWAFYSAPDAPNGTGSRMEFLALDHAFTAMRLHKLACEVLAFNSAVIKLHQKFNFQIEGVLREHHLIRDKYVDIYKMGILSREWEDHRAFMYKKLTKLSRA</sequence>
<evidence type="ECO:0000313" key="3">
    <source>
        <dbReference type="Proteomes" id="UP000245431"/>
    </source>
</evidence>
<dbReference type="Proteomes" id="UP000245431">
    <property type="component" value="Chromosome PVE_r1"/>
</dbReference>
<protein>
    <recommendedName>
        <fullName evidence="1">N-acetyltransferase domain-containing protein</fullName>
    </recommendedName>
</protein>
<dbReference type="PROSITE" id="PS51186">
    <property type="entry name" value="GNAT"/>
    <property type="match status" value="1"/>
</dbReference>
<dbReference type="RefSeq" id="WP_017848837.1">
    <property type="nucleotide sequence ID" value="NZ_AOUH01000036.1"/>
</dbReference>
<name>A0A1D3JU79_PSEVE</name>
<accession>A0A1D3JU79</accession>
<reference evidence="3" key="1">
    <citation type="submission" date="2016-07" db="EMBL/GenBank/DDBJ databases">
        <authorList>
            <person name="Florea S."/>
            <person name="Webb J.S."/>
            <person name="Jaromczyk J."/>
            <person name="Schardl C.L."/>
        </authorList>
    </citation>
    <scope>NUCLEOTIDE SEQUENCE [LARGE SCALE GENOMIC DNA]</scope>
    <source>
        <strain evidence="3">1YdBTEX2</strain>
    </source>
</reference>
<evidence type="ECO:0000259" key="1">
    <source>
        <dbReference type="PROSITE" id="PS51186"/>
    </source>
</evidence>
<dbReference type="EMBL" id="LT599583">
    <property type="protein sequence ID" value="SBW79614.1"/>
    <property type="molecule type" value="Genomic_DNA"/>
</dbReference>
<proteinExistence type="predicted"/>
<dbReference type="InterPro" id="IPR000182">
    <property type="entry name" value="GNAT_dom"/>
</dbReference>
<dbReference type="GO" id="GO:0016747">
    <property type="term" value="F:acyltransferase activity, transferring groups other than amino-acyl groups"/>
    <property type="evidence" value="ECO:0007669"/>
    <property type="project" value="InterPro"/>
</dbReference>
<dbReference type="InterPro" id="IPR016181">
    <property type="entry name" value="Acyl_CoA_acyltransferase"/>
</dbReference>
<dbReference type="Pfam" id="PF13302">
    <property type="entry name" value="Acetyltransf_3"/>
    <property type="match status" value="1"/>
</dbReference>
<evidence type="ECO:0000313" key="2">
    <source>
        <dbReference type="EMBL" id="SBW79614.1"/>
    </source>
</evidence>
<dbReference type="SUPFAM" id="SSF55729">
    <property type="entry name" value="Acyl-CoA N-acyltransferases (Nat)"/>
    <property type="match status" value="1"/>
</dbReference>
<organism evidence="2 3">
    <name type="scientific">Pseudomonas veronii 1YdBTEX2</name>
    <dbReference type="NCBI Taxonomy" id="1295141"/>
    <lineage>
        <taxon>Bacteria</taxon>
        <taxon>Pseudomonadati</taxon>
        <taxon>Pseudomonadota</taxon>
        <taxon>Gammaproteobacteria</taxon>
        <taxon>Pseudomonadales</taxon>
        <taxon>Pseudomonadaceae</taxon>
        <taxon>Pseudomonas</taxon>
    </lineage>
</organism>
<feature type="domain" description="N-acetyltransferase" evidence="1">
    <location>
        <begin position="3"/>
        <end position="158"/>
    </location>
</feature>
<dbReference type="InterPro" id="IPR020036">
    <property type="entry name" value="PseH"/>
</dbReference>
<dbReference type="PANTHER" id="PTHR43415">
    <property type="entry name" value="SPERMIDINE N(1)-ACETYLTRANSFERASE"/>
    <property type="match status" value="1"/>
</dbReference>
<dbReference type="PANTHER" id="PTHR43415:SF3">
    <property type="entry name" value="GNAT-FAMILY ACETYLTRANSFERASE"/>
    <property type="match status" value="1"/>
</dbReference>
<dbReference type="Gene3D" id="3.40.630.30">
    <property type="match status" value="1"/>
</dbReference>